<dbReference type="AlphaFoldDB" id="A0A9P8T3Z0"/>
<reference evidence="1" key="1">
    <citation type="journal article" date="2021" name="Open Biol.">
        <title>Shared evolutionary footprints suggest mitochondrial oxidative damage underlies multiple complex I losses in fungi.</title>
        <authorList>
            <person name="Schikora-Tamarit M.A."/>
            <person name="Marcet-Houben M."/>
            <person name="Nosek J."/>
            <person name="Gabaldon T."/>
        </authorList>
    </citation>
    <scope>NUCLEOTIDE SEQUENCE</scope>
    <source>
        <strain evidence="1">CBS6075</strain>
    </source>
</reference>
<proteinExistence type="predicted"/>
<dbReference type="EMBL" id="JAEUBE010000295">
    <property type="protein sequence ID" value="KAH3665403.1"/>
    <property type="molecule type" value="Genomic_DNA"/>
</dbReference>
<reference evidence="1" key="2">
    <citation type="submission" date="2021-01" db="EMBL/GenBank/DDBJ databases">
        <authorList>
            <person name="Schikora-Tamarit M.A."/>
        </authorList>
    </citation>
    <scope>NUCLEOTIDE SEQUENCE</scope>
    <source>
        <strain evidence="1">CBS6075</strain>
    </source>
</reference>
<evidence type="ECO:0000313" key="2">
    <source>
        <dbReference type="Proteomes" id="UP000769157"/>
    </source>
</evidence>
<name>A0A9P8T3Z0_9ASCO</name>
<accession>A0A9P8T3Z0</accession>
<dbReference type="GeneID" id="70235552"/>
<protein>
    <submittedName>
        <fullName evidence="1">Uncharacterized protein</fullName>
    </submittedName>
</protein>
<evidence type="ECO:0000313" key="1">
    <source>
        <dbReference type="EMBL" id="KAH3665403.1"/>
    </source>
</evidence>
<gene>
    <name evidence="1" type="ORF">OGAPHI_003587</name>
</gene>
<sequence>MCVAKWCKTASAIAKPSLDDPPRPNSSRMINDRGCYVIWNEIFGPCDAAWYKTWMSKFFKFDLGKWLINEFRSAGRHT</sequence>
<keyword evidence="2" id="KW-1185">Reference proteome</keyword>
<organism evidence="1 2">
    <name type="scientific">Ogataea philodendri</name>
    <dbReference type="NCBI Taxonomy" id="1378263"/>
    <lineage>
        <taxon>Eukaryota</taxon>
        <taxon>Fungi</taxon>
        <taxon>Dikarya</taxon>
        <taxon>Ascomycota</taxon>
        <taxon>Saccharomycotina</taxon>
        <taxon>Pichiomycetes</taxon>
        <taxon>Pichiales</taxon>
        <taxon>Pichiaceae</taxon>
        <taxon>Ogataea</taxon>
    </lineage>
</organism>
<dbReference type="Proteomes" id="UP000769157">
    <property type="component" value="Unassembled WGS sequence"/>
</dbReference>
<dbReference type="RefSeq" id="XP_046060607.1">
    <property type="nucleotide sequence ID" value="XM_046204576.1"/>
</dbReference>
<comment type="caution">
    <text evidence="1">The sequence shown here is derived from an EMBL/GenBank/DDBJ whole genome shotgun (WGS) entry which is preliminary data.</text>
</comment>